<organism evidence="2 3">
    <name type="scientific">Desulfolithobacter dissulfuricans</name>
    <dbReference type="NCBI Taxonomy" id="2795293"/>
    <lineage>
        <taxon>Bacteria</taxon>
        <taxon>Pseudomonadati</taxon>
        <taxon>Thermodesulfobacteriota</taxon>
        <taxon>Desulfobulbia</taxon>
        <taxon>Desulfobulbales</taxon>
        <taxon>Desulfobulbaceae</taxon>
        <taxon>Desulfolithobacter</taxon>
    </lineage>
</organism>
<evidence type="ECO:0000256" key="1">
    <source>
        <dbReference type="SAM" id="MobiDB-lite"/>
    </source>
</evidence>
<dbReference type="Proteomes" id="UP001063350">
    <property type="component" value="Chromosome"/>
</dbReference>
<reference evidence="2" key="1">
    <citation type="submission" date="2020-12" db="EMBL/GenBank/DDBJ databases">
        <title>Desulfobium dissulfuricans gen. nov., sp. nov., a novel mesophilic, sulfate-reducing bacterium isolated from a deep-sea hydrothermal vent.</title>
        <authorList>
            <person name="Hashimoto Y."/>
            <person name="Tame A."/>
            <person name="Sawayama S."/>
            <person name="Miyazaki J."/>
            <person name="Takai K."/>
            <person name="Nakagawa S."/>
        </authorList>
    </citation>
    <scope>NUCLEOTIDE SEQUENCE</scope>
    <source>
        <strain evidence="2">GF1</strain>
    </source>
</reference>
<evidence type="ECO:0000313" key="2">
    <source>
        <dbReference type="EMBL" id="BCO08742.1"/>
    </source>
</evidence>
<sequence length="74" mass="8297">MSRVIINKQNRFFLHITCFQFVITTEIQPPMDEGVDLTCCTGVCGLDGHSQAPRDGFMASRETREVDTGFNAKD</sequence>
<protein>
    <submittedName>
        <fullName evidence="2">Uncharacterized protein</fullName>
    </submittedName>
</protein>
<name>A0A915XJJ1_9BACT</name>
<keyword evidence="3" id="KW-1185">Reference proteome</keyword>
<dbReference type="AlphaFoldDB" id="A0A915XJJ1"/>
<feature type="compositionally biased region" description="Basic and acidic residues" evidence="1">
    <location>
        <begin position="61"/>
        <end position="74"/>
    </location>
</feature>
<dbReference type="KEGG" id="ddu:GF1_11180"/>
<feature type="region of interest" description="Disordered" evidence="1">
    <location>
        <begin position="55"/>
        <end position="74"/>
    </location>
</feature>
<dbReference type="EMBL" id="AP024233">
    <property type="protein sequence ID" value="BCO08742.1"/>
    <property type="molecule type" value="Genomic_DNA"/>
</dbReference>
<accession>A0A915XJJ1</accession>
<evidence type="ECO:0000313" key="3">
    <source>
        <dbReference type="Proteomes" id="UP001063350"/>
    </source>
</evidence>
<gene>
    <name evidence="2" type="ORF">GF1_11180</name>
</gene>
<proteinExistence type="predicted"/>